<protein>
    <submittedName>
        <fullName evidence="2">Uncharacterized protein</fullName>
    </submittedName>
</protein>
<dbReference type="EMBL" id="CP040077">
    <property type="protein sequence ID" value="QCP49113.1"/>
    <property type="molecule type" value="Genomic_DNA"/>
</dbReference>
<name>A0A4P8IPZ1_9BURK</name>
<evidence type="ECO:0000313" key="3">
    <source>
        <dbReference type="Proteomes" id="UP000298656"/>
    </source>
</evidence>
<keyword evidence="1" id="KW-1133">Transmembrane helix</keyword>
<evidence type="ECO:0000256" key="1">
    <source>
        <dbReference type="SAM" id="Phobius"/>
    </source>
</evidence>
<feature type="transmembrane region" description="Helical" evidence="1">
    <location>
        <begin position="6"/>
        <end position="27"/>
    </location>
</feature>
<sequence>MSPVKFVLSYTAVPLMAIVTVVTWASLHASAEIDARQYASLSTSYASFPAGLRHDIADALKSGMLSKSDYSSLVRESLDDDVVLDWPAGNTVDVARERAKLLALVRADRFR</sequence>
<keyword evidence="3" id="KW-1185">Reference proteome</keyword>
<dbReference type="Proteomes" id="UP000298656">
    <property type="component" value="Chromosome 1"/>
</dbReference>
<reference evidence="2 3" key="1">
    <citation type="submission" date="2019-05" db="EMBL/GenBank/DDBJ databases">
        <title>Burkholderia sp. DHOD12, isolated from subtropical forest soil.</title>
        <authorList>
            <person name="Gao Z.-H."/>
            <person name="Qiu L.-H."/>
        </authorList>
    </citation>
    <scope>NUCLEOTIDE SEQUENCE [LARGE SCALE GENOMIC DNA]</scope>
    <source>
        <strain evidence="2 3">DHOD12</strain>
    </source>
</reference>
<organism evidence="2 3">
    <name type="scientific">Trinickia violacea</name>
    <dbReference type="NCBI Taxonomy" id="2571746"/>
    <lineage>
        <taxon>Bacteria</taxon>
        <taxon>Pseudomonadati</taxon>
        <taxon>Pseudomonadota</taxon>
        <taxon>Betaproteobacteria</taxon>
        <taxon>Burkholderiales</taxon>
        <taxon>Burkholderiaceae</taxon>
        <taxon>Trinickia</taxon>
    </lineage>
</organism>
<dbReference type="RefSeq" id="WP_137331944.1">
    <property type="nucleotide sequence ID" value="NZ_CP040077.1"/>
</dbReference>
<dbReference type="OrthoDB" id="9025100at2"/>
<accession>A0A4P8IPZ1</accession>
<gene>
    <name evidence="2" type="ORF">FAZ95_07925</name>
</gene>
<evidence type="ECO:0000313" key="2">
    <source>
        <dbReference type="EMBL" id="QCP49113.1"/>
    </source>
</evidence>
<dbReference type="AlphaFoldDB" id="A0A4P8IPZ1"/>
<keyword evidence="1" id="KW-0472">Membrane</keyword>
<keyword evidence="1" id="KW-0812">Transmembrane</keyword>
<proteinExistence type="predicted"/>
<dbReference type="KEGG" id="tvl:FAZ95_07925"/>